<dbReference type="EMBL" id="JRLF01000015">
    <property type="protein sequence ID" value="KQB37396.1"/>
    <property type="molecule type" value="Genomic_DNA"/>
</dbReference>
<dbReference type="PATRIC" id="fig|362413.3.peg.2508"/>
<evidence type="ECO:0000313" key="2">
    <source>
        <dbReference type="Proteomes" id="UP000050443"/>
    </source>
</evidence>
<comment type="caution">
    <text evidence="1">The sequence shown here is derived from an EMBL/GenBank/DDBJ whole genome shotgun (WGS) entry which is preliminary data.</text>
</comment>
<dbReference type="STRING" id="362413.RC62_2562"/>
<sequence length="46" mass="5474">MVFLISQIFSEINGAKLIRRKNQKPDFCHILILKKLLEEFLVNKIM</sequence>
<accession>A0A0N8VLT2</accession>
<proteinExistence type="predicted"/>
<dbReference type="AlphaFoldDB" id="A0A0N8VLT2"/>
<name>A0A0N8VLT2_9FLAO</name>
<evidence type="ECO:0000313" key="1">
    <source>
        <dbReference type="EMBL" id="KQB37396.1"/>
    </source>
</evidence>
<organism evidence="1 2">
    <name type="scientific">Flavobacterium aquidurense</name>
    <dbReference type="NCBI Taxonomy" id="362413"/>
    <lineage>
        <taxon>Bacteria</taxon>
        <taxon>Pseudomonadati</taxon>
        <taxon>Bacteroidota</taxon>
        <taxon>Flavobacteriia</taxon>
        <taxon>Flavobacteriales</taxon>
        <taxon>Flavobacteriaceae</taxon>
        <taxon>Flavobacterium</taxon>
    </lineage>
</organism>
<dbReference type="Proteomes" id="UP000050443">
    <property type="component" value="Unassembled WGS sequence"/>
</dbReference>
<protein>
    <submittedName>
        <fullName evidence="1">Uncharacterized protein</fullName>
    </submittedName>
</protein>
<reference evidence="1 2" key="1">
    <citation type="submission" date="2014-09" db="EMBL/GenBank/DDBJ databases">
        <title>Genome sequence of Flavobacterium aquidurense RC62.</title>
        <authorList>
            <person name="Kim J.F."/>
            <person name="Kwak M.-J."/>
        </authorList>
    </citation>
    <scope>NUCLEOTIDE SEQUENCE [LARGE SCALE GENOMIC DNA]</scope>
    <source>
        <strain evidence="1 2">RC62</strain>
    </source>
</reference>
<gene>
    <name evidence="1" type="ORF">RC62_2562</name>
</gene>